<protein>
    <submittedName>
        <fullName evidence="5">ABC transporter ATP-binding protein</fullName>
    </submittedName>
</protein>
<feature type="domain" description="ABC transporter" evidence="4">
    <location>
        <begin position="13"/>
        <end position="267"/>
    </location>
</feature>
<evidence type="ECO:0000256" key="1">
    <source>
        <dbReference type="ARBA" id="ARBA00022448"/>
    </source>
</evidence>
<dbReference type="GO" id="GO:0015833">
    <property type="term" value="P:peptide transport"/>
    <property type="evidence" value="ECO:0007669"/>
    <property type="project" value="InterPro"/>
</dbReference>
<evidence type="ECO:0000313" key="5">
    <source>
        <dbReference type="EMBL" id="HHP82311.1"/>
    </source>
</evidence>
<proteinExistence type="predicted"/>
<comment type="caution">
    <text evidence="5">The sequence shown here is derived from an EMBL/GenBank/DDBJ whole genome shotgun (WGS) entry which is preliminary data.</text>
</comment>
<dbReference type="InterPro" id="IPR003439">
    <property type="entry name" value="ABC_transporter-like_ATP-bd"/>
</dbReference>
<dbReference type="GO" id="GO:0005524">
    <property type="term" value="F:ATP binding"/>
    <property type="evidence" value="ECO:0007669"/>
    <property type="project" value="UniProtKB-KW"/>
</dbReference>
<gene>
    <name evidence="5" type="ORF">ENM84_06580</name>
</gene>
<dbReference type="PROSITE" id="PS50893">
    <property type="entry name" value="ABC_TRANSPORTER_2"/>
    <property type="match status" value="1"/>
</dbReference>
<keyword evidence="2" id="KW-0547">Nucleotide-binding</keyword>
<dbReference type="Pfam" id="PF00005">
    <property type="entry name" value="ABC_tran"/>
    <property type="match status" value="1"/>
</dbReference>
<dbReference type="PANTHER" id="PTHR43067:SF2">
    <property type="entry name" value="OLIGOPEPTIDE ABC TRANSPORTER, ATP-BINDING PROTEIN"/>
    <property type="match status" value="1"/>
</dbReference>
<dbReference type="EMBL" id="DRZI01000280">
    <property type="protein sequence ID" value="HHP82311.1"/>
    <property type="molecule type" value="Genomic_DNA"/>
</dbReference>
<dbReference type="AlphaFoldDB" id="A0A7C5TIQ2"/>
<evidence type="ECO:0000256" key="2">
    <source>
        <dbReference type="ARBA" id="ARBA00022741"/>
    </source>
</evidence>
<evidence type="ECO:0000256" key="3">
    <source>
        <dbReference type="ARBA" id="ARBA00022840"/>
    </source>
</evidence>
<dbReference type="SMART" id="SM00382">
    <property type="entry name" value="AAA"/>
    <property type="match status" value="1"/>
</dbReference>
<evidence type="ECO:0000259" key="4">
    <source>
        <dbReference type="PROSITE" id="PS50893"/>
    </source>
</evidence>
<dbReference type="InterPro" id="IPR027417">
    <property type="entry name" value="P-loop_NTPase"/>
</dbReference>
<dbReference type="SUPFAM" id="SSF52540">
    <property type="entry name" value="P-loop containing nucleoside triphosphate hydrolases"/>
    <property type="match status" value="1"/>
</dbReference>
<sequence>MSVEDKQSSEIVLNAVNIAGGYSVKINDSSAYIDAVSNVNFYARNDEVLGIAGESGCGKSTLIKILYGYLRPPLIVKKGNVFLYINEKTIDILALKDRIKVWWKYISYIPQNSMNVLNPLQRIRDHFIETIRTHMDVDKDEAYKIARDYIEGLGLSKDVLNAYPHQLSGGMRQRIVIALALMLRPRVVLADEPTTALDVVVQRGVLQMLLDKQKELRNTLVLVTHDMGVQAMVTNRILIMYAGKGVEMGKTEEMFENPLHPYTKALIESLPRIGDKSMRKGLAGQPPDLVNPPPGCRFHPRCPYAMDICRREEPPQITIDKNRFVSCWLYTKR</sequence>
<accession>A0A7C5TIQ2</accession>
<name>A0A7C5TIQ2_9CREN</name>
<dbReference type="GO" id="GO:0016887">
    <property type="term" value="F:ATP hydrolysis activity"/>
    <property type="evidence" value="ECO:0007669"/>
    <property type="project" value="InterPro"/>
</dbReference>
<dbReference type="InterPro" id="IPR013563">
    <property type="entry name" value="Oligopep_ABC_C"/>
</dbReference>
<dbReference type="InterPro" id="IPR003593">
    <property type="entry name" value="AAA+_ATPase"/>
</dbReference>
<dbReference type="Gene3D" id="3.40.50.300">
    <property type="entry name" value="P-loop containing nucleotide triphosphate hydrolases"/>
    <property type="match status" value="1"/>
</dbReference>
<organism evidence="5">
    <name type="scientific">Ignisphaera aggregans</name>
    <dbReference type="NCBI Taxonomy" id="334771"/>
    <lineage>
        <taxon>Archaea</taxon>
        <taxon>Thermoproteota</taxon>
        <taxon>Thermoprotei</taxon>
        <taxon>Desulfurococcales</taxon>
        <taxon>Desulfurococcaceae</taxon>
        <taxon>Ignisphaera</taxon>
    </lineage>
</organism>
<dbReference type="CDD" id="cd03257">
    <property type="entry name" value="ABC_NikE_OppD_transporters"/>
    <property type="match status" value="1"/>
</dbReference>
<dbReference type="PROSITE" id="PS00211">
    <property type="entry name" value="ABC_TRANSPORTER_1"/>
    <property type="match status" value="1"/>
</dbReference>
<keyword evidence="1" id="KW-0813">Transport</keyword>
<reference evidence="5" key="1">
    <citation type="journal article" date="2020" name="mSystems">
        <title>Genome- and Community-Level Interaction Insights into Carbon Utilization and Element Cycling Functions of Hydrothermarchaeota in Hydrothermal Sediment.</title>
        <authorList>
            <person name="Zhou Z."/>
            <person name="Liu Y."/>
            <person name="Xu W."/>
            <person name="Pan J."/>
            <person name="Luo Z.H."/>
            <person name="Li M."/>
        </authorList>
    </citation>
    <scope>NUCLEOTIDE SEQUENCE [LARGE SCALE GENOMIC DNA]</scope>
    <source>
        <strain evidence="5">SpSt-1121</strain>
    </source>
</reference>
<dbReference type="NCBIfam" id="TIGR01727">
    <property type="entry name" value="oligo_HPY"/>
    <property type="match status" value="1"/>
</dbReference>
<dbReference type="Pfam" id="PF08352">
    <property type="entry name" value="oligo_HPY"/>
    <property type="match status" value="1"/>
</dbReference>
<keyword evidence="3 5" id="KW-0067">ATP-binding</keyword>
<dbReference type="PANTHER" id="PTHR43067">
    <property type="entry name" value="OLIGOPEPTIDE/DIPEPTIDE ABC TRANSPORTER, ATPASE SUBUNIT"/>
    <property type="match status" value="1"/>
</dbReference>
<dbReference type="InterPro" id="IPR017871">
    <property type="entry name" value="ABC_transporter-like_CS"/>
</dbReference>